<protein>
    <submittedName>
        <fullName evidence="2">Uncharacterized protein</fullName>
    </submittedName>
</protein>
<sequence>MKVLLLTLLAIGGALAGVERNPTLRIAEDNIKAFFDCLREIGYTGNEENAIPVMDPLYVEEAFSDLAVDVGTQGLSGTARVLEVAIVGILGFEYAALSGTIGILPLRYILDATLRFPRLQTSIGTYDVNIVFEPTNTNLYGEGTIAFDATDLYVRIQMTVRILTGAAFEGISVLPSLYGMNSFIITGLYNDEEYSQQVSDNFLNDPYNAMANIAGTIDTALSSIMTELLNSEDLDLSGDSDSLIMQCAFP</sequence>
<proteinExistence type="evidence at transcript level"/>
<dbReference type="AlphaFoldDB" id="A0A5C0C9M9"/>
<dbReference type="EMBL" id="MK548399">
    <property type="protein sequence ID" value="QEI22875.1"/>
    <property type="molecule type" value="mRNA"/>
</dbReference>
<dbReference type="InterPro" id="IPR038606">
    <property type="entry name" value="To_sf"/>
</dbReference>
<dbReference type="InterPro" id="IPR010562">
    <property type="entry name" value="Haemolymph_juvenile_hormone-bd"/>
</dbReference>
<dbReference type="Pfam" id="PF06585">
    <property type="entry name" value="JHBP"/>
    <property type="match status" value="1"/>
</dbReference>
<dbReference type="Gene3D" id="3.15.10.30">
    <property type="entry name" value="Haemolymph juvenile hormone binding protein"/>
    <property type="match status" value="1"/>
</dbReference>
<feature type="chain" id="PRO_5022785705" evidence="1">
    <location>
        <begin position="17"/>
        <end position="250"/>
    </location>
</feature>
<evidence type="ECO:0000256" key="1">
    <source>
        <dbReference type="SAM" id="SignalP"/>
    </source>
</evidence>
<name>A0A5C0C9M9_ORYRH</name>
<organism evidence="2">
    <name type="scientific">Oryctes rhinoceros</name>
    <name type="common">Coconut rhinoceros beetle</name>
    <dbReference type="NCBI Taxonomy" id="72550"/>
    <lineage>
        <taxon>Eukaryota</taxon>
        <taxon>Metazoa</taxon>
        <taxon>Ecdysozoa</taxon>
        <taxon>Arthropoda</taxon>
        <taxon>Hexapoda</taxon>
        <taxon>Insecta</taxon>
        <taxon>Pterygota</taxon>
        <taxon>Neoptera</taxon>
        <taxon>Endopterygota</taxon>
        <taxon>Coleoptera</taxon>
        <taxon>Polyphaga</taxon>
        <taxon>Scarabaeiformia</taxon>
        <taxon>Scarabaeidae</taxon>
        <taxon>Dynastinae</taxon>
        <taxon>Oryctes</taxon>
    </lineage>
</organism>
<feature type="signal peptide" evidence="1">
    <location>
        <begin position="1"/>
        <end position="16"/>
    </location>
</feature>
<keyword evidence="1" id="KW-0732">Signal</keyword>
<reference evidence="2" key="1">
    <citation type="submission" date="2019-02" db="EMBL/GenBank/DDBJ databases">
        <authorList>
            <person name="Melzer M.J."/>
            <person name="Watanabe S."/>
        </authorList>
    </citation>
    <scope>NUCLEOTIDE SEQUENCE</scope>
    <source>
        <tissue evidence="2">Gut</tissue>
    </source>
</reference>
<evidence type="ECO:0000313" key="2">
    <source>
        <dbReference type="EMBL" id="QEI22875.1"/>
    </source>
</evidence>
<accession>A0A5C0C9M9</accession>